<keyword evidence="3" id="KW-1185">Reference proteome</keyword>
<evidence type="ECO:0000256" key="1">
    <source>
        <dbReference type="SAM" id="MobiDB-lite"/>
    </source>
</evidence>
<reference evidence="2" key="1">
    <citation type="submission" date="2023-03" db="EMBL/GenBank/DDBJ databases">
        <title>Massive genome expansion in bonnet fungi (Mycena s.s.) driven by repeated elements and novel gene families across ecological guilds.</title>
        <authorList>
            <consortium name="Lawrence Berkeley National Laboratory"/>
            <person name="Harder C.B."/>
            <person name="Miyauchi S."/>
            <person name="Viragh M."/>
            <person name="Kuo A."/>
            <person name="Thoen E."/>
            <person name="Andreopoulos B."/>
            <person name="Lu D."/>
            <person name="Skrede I."/>
            <person name="Drula E."/>
            <person name="Henrissat B."/>
            <person name="Morin E."/>
            <person name="Kohler A."/>
            <person name="Barry K."/>
            <person name="LaButti K."/>
            <person name="Morin E."/>
            <person name="Salamov A."/>
            <person name="Lipzen A."/>
            <person name="Mereny Z."/>
            <person name="Hegedus B."/>
            <person name="Baldrian P."/>
            <person name="Stursova M."/>
            <person name="Weitz H."/>
            <person name="Taylor A."/>
            <person name="Grigoriev I.V."/>
            <person name="Nagy L.G."/>
            <person name="Martin F."/>
            <person name="Kauserud H."/>
        </authorList>
    </citation>
    <scope>NUCLEOTIDE SEQUENCE</scope>
    <source>
        <strain evidence="2">CBHHK200</strain>
    </source>
</reference>
<accession>A0AAD6WP09</accession>
<gene>
    <name evidence="2" type="ORF">C8F04DRAFT_1328182</name>
</gene>
<comment type="caution">
    <text evidence="2">The sequence shown here is derived from an EMBL/GenBank/DDBJ whole genome shotgun (WGS) entry which is preliminary data.</text>
</comment>
<feature type="compositionally biased region" description="Basic and acidic residues" evidence="1">
    <location>
        <begin position="81"/>
        <end position="103"/>
    </location>
</feature>
<name>A0AAD6WP09_9AGAR</name>
<organism evidence="2 3">
    <name type="scientific">Mycena alexandri</name>
    <dbReference type="NCBI Taxonomy" id="1745969"/>
    <lineage>
        <taxon>Eukaryota</taxon>
        <taxon>Fungi</taxon>
        <taxon>Dikarya</taxon>
        <taxon>Basidiomycota</taxon>
        <taxon>Agaricomycotina</taxon>
        <taxon>Agaricomycetes</taxon>
        <taxon>Agaricomycetidae</taxon>
        <taxon>Agaricales</taxon>
        <taxon>Marasmiineae</taxon>
        <taxon>Mycenaceae</taxon>
        <taxon>Mycena</taxon>
    </lineage>
</organism>
<protein>
    <recommendedName>
        <fullName evidence="4">F-box domain-containing protein</fullName>
    </recommendedName>
</protein>
<dbReference type="Proteomes" id="UP001218188">
    <property type="component" value="Unassembled WGS sequence"/>
</dbReference>
<evidence type="ECO:0008006" key="4">
    <source>
        <dbReference type="Google" id="ProtNLM"/>
    </source>
</evidence>
<dbReference type="AlphaFoldDB" id="A0AAD6WP09"/>
<evidence type="ECO:0000313" key="3">
    <source>
        <dbReference type="Proteomes" id="UP001218188"/>
    </source>
</evidence>
<dbReference type="EMBL" id="JARJCM010000341">
    <property type="protein sequence ID" value="KAJ7018411.1"/>
    <property type="molecule type" value="Genomic_DNA"/>
</dbReference>
<proteinExistence type="predicted"/>
<feature type="region of interest" description="Disordered" evidence="1">
    <location>
        <begin position="589"/>
        <end position="613"/>
    </location>
</feature>
<sequence length="694" mass="76917">MLRIIYVIGGIFLFPGQFVIQVSREGQGWVPPQVGTCPGSDSSLPGVRSGGFPTKSNYKIFYILLEAITLAMTYPKTRTKTLKDRSQRRNRPYRDRDPPENRQRNGRPVTVTVASLQIGTVPSLWAFIGYPERAMAAPETISESAASILPRELLDLIVSQLGDDKATLQHCTTICKHWLPCYTTFTTFTLHCFRDNELSEPTPGLQALVSSAYSSILPYITDLTVDVHWRQMGLLEPSLALLPDSFLVRTLRLHQAAWDVFWVTDRVYITSRFSAITTLVLHRADCPASELHIILGAFPTLENLFFSTVVWEWKKYVVGDGPINIPPNEHPGHGSLERIHFDDTEFFPFVCWLATAEVVPPIKSLHVSLPLLEVGGSRSMAARPLAKLLSCLASTLEEFTLRHTDLPSRRSPWLTSPGSLCHPRHFVTSAKFEKADLRYSSSLETVGSEFLSVQIPAVKALVHSSPQSILRLVKYYCMDFESVATSQPLQDGEDFTFTLGVEYPQALSPPPSRRISLVFGGGCSDSIDFVGTSQPFQDGEEAVWMTLRAQHGDSSTITLAGGNCSGHNNDLNPSVAALCDASRRRARLVRRVPPSEKSPDSSPVPPGPTPRCLNLVRRVTTGPNQRPTATAPAAAAADLERRKRRAQQKAACIVKKLRTLGAATARLQRKHRQLCTFMAQNKENTPVVYHYSSS</sequence>
<evidence type="ECO:0000313" key="2">
    <source>
        <dbReference type="EMBL" id="KAJ7018411.1"/>
    </source>
</evidence>
<feature type="region of interest" description="Disordered" evidence="1">
    <location>
        <begin position="79"/>
        <end position="108"/>
    </location>
</feature>